<dbReference type="OrthoDB" id="9856910at2"/>
<dbReference type="AlphaFoldDB" id="A0A077AVH8"/>
<gene>
    <name evidence="1" type="ORF">ID47_01240</name>
</gene>
<evidence type="ECO:0000313" key="2">
    <source>
        <dbReference type="Proteomes" id="UP000028926"/>
    </source>
</evidence>
<accession>A0A077AVH8</accession>
<dbReference type="EMBL" id="CP008941">
    <property type="protein sequence ID" value="AIK95658.1"/>
    <property type="molecule type" value="Genomic_DNA"/>
</dbReference>
<reference evidence="1 2" key="1">
    <citation type="submission" date="2014-07" db="EMBL/GenBank/DDBJ databases">
        <title>Comparative genomic insights into amoeba endosymbionts belonging to the families of Holosporaceae and Candidatus Midichloriaceae within Rickettsiales.</title>
        <authorList>
            <person name="Wang Z."/>
            <person name="Wu M."/>
        </authorList>
    </citation>
    <scope>NUCLEOTIDE SEQUENCE [LARGE SCALE GENOMIC DNA]</scope>
    <source>
        <strain evidence="1">PRA3</strain>
    </source>
</reference>
<dbReference type="KEGG" id="paca:ID47_01240"/>
<organism evidence="1 2">
    <name type="scientific">Candidatus Odyssella acanthamoebae</name>
    <dbReference type="NCBI Taxonomy" id="91604"/>
    <lineage>
        <taxon>Bacteria</taxon>
        <taxon>Pseudomonadati</taxon>
        <taxon>Pseudomonadota</taxon>
        <taxon>Alphaproteobacteria</taxon>
        <taxon>Holosporales</taxon>
        <taxon>Candidatus Paracaedibacteraceae</taxon>
        <taxon>Candidatus Odyssella</taxon>
    </lineage>
</organism>
<dbReference type="RefSeq" id="WP_038462946.1">
    <property type="nucleotide sequence ID" value="NZ_CP008941.1"/>
</dbReference>
<evidence type="ECO:0000313" key="1">
    <source>
        <dbReference type="EMBL" id="AIK95658.1"/>
    </source>
</evidence>
<keyword evidence="2" id="KW-1185">Reference proteome</keyword>
<dbReference type="Proteomes" id="UP000028926">
    <property type="component" value="Chromosome"/>
</dbReference>
<proteinExistence type="predicted"/>
<protein>
    <submittedName>
        <fullName evidence="1">Uncharacterized protein</fullName>
    </submittedName>
</protein>
<sequence>MKKLFINAIGGIITFVLTRLAQEFVIYWLYGRYEEYKKSKPPKRVPIKDFLAKAKQLGWNLETINILPLLSAIRQYGLDGGLSMWGKPYKGTGQLEYDPVVSISSEDWKYLCIDAISLYNINNDATIICSADYSKIKYQDIYIESKALSWLKKGRLKTYFKK</sequence>
<dbReference type="HOGENOM" id="CLU_1632342_0_0_5"/>
<name>A0A077AVH8_9PROT</name>
<dbReference type="eggNOG" id="ENOG502ZYR3">
    <property type="taxonomic scope" value="Bacteria"/>
</dbReference>